<reference evidence="4 5" key="1">
    <citation type="submission" date="2015-06" db="EMBL/GenBank/DDBJ databases">
        <authorList>
            <person name="Hoefler B.C."/>
            <person name="Straight P.D."/>
        </authorList>
    </citation>
    <scope>NUCLEOTIDE SEQUENCE [LARGE SCALE GENOMIC DNA]</scope>
    <source>
        <strain evidence="4 5">NRRL 3427</strain>
    </source>
</reference>
<dbReference type="PANTHER" id="PTHR24412">
    <property type="entry name" value="KELCH PROTEIN"/>
    <property type="match status" value="1"/>
</dbReference>
<accession>A0A0L8KQN8</accession>
<protein>
    <recommendedName>
        <fullName evidence="6">Galactose oxidase</fullName>
    </recommendedName>
</protein>
<keyword evidence="1" id="KW-0880">Kelch repeat</keyword>
<sequence length="376" mass="37805">MPLTRTPHHARPWRRWRGRLTAVGLAAAAVLAGMLPAHAGNGTIWTTLSSMPTARGSAASAAAPCPPGQTGTCVYSMGGGTTLATVATAESYNRLTNAWSTLPPLPTRRSNAAAVAATCPPGQTGTCVYVIGGGIFEPTAFTPQTAVESYNPVTNAWSTVAPLRTARTSLAAAAAPCPTGQTGTCVYAFGGESNSMLLNLAEVYNPANNTWSTLTAMPTRRGYLSGAAAACPPGQTGTCVYAVGGFGAGILGAVESYNPATNAWSPAASLPTPRTGAATTATTCPPGQTGTCLYTVGGQGGVNGPPLGSAQSYNPVSNLWTELPPLPTPRFGLTAAATVCPVGVAGNCVYAIGGSTGISDVRATLEALDPPDPSTF</sequence>
<dbReference type="InterPro" id="IPR015915">
    <property type="entry name" value="Kelch-typ_b-propeller"/>
</dbReference>
<dbReference type="PATRIC" id="fig|1938.6.peg.3015"/>
<dbReference type="RefSeq" id="WP_033211424.1">
    <property type="nucleotide sequence ID" value="NZ_LGUP01000118.1"/>
</dbReference>
<dbReference type="InterPro" id="IPR011043">
    <property type="entry name" value="Gal_Oxase/kelch_b-propeller"/>
</dbReference>
<dbReference type="EMBL" id="LGUP01000118">
    <property type="protein sequence ID" value="KOG28227.1"/>
    <property type="molecule type" value="Genomic_DNA"/>
</dbReference>
<evidence type="ECO:0000313" key="5">
    <source>
        <dbReference type="Proteomes" id="UP000037023"/>
    </source>
</evidence>
<evidence type="ECO:0000256" key="3">
    <source>
        <dbReference type="SAM" id="SignalP"/>
    </source>
</evidence>
<dbReference type="PANTHER" id="PTHR24412:SF441">
    <property type="entry name" value="KELCH-LIKE PROTEIN 28"/>
    <property type="match status" value="1"/>
</dbReference>
<dbReference type="SMART" id="SM00612">
    <property type="entry name" value="Kelch"/>
    <property type="match status" value="5"/>
</dbReference>
<feature type="chain" id="PRO_5005585381" description="Galactose oxidase" evidence="3">
    <location>
        <begin position="40"/>
        <end position="376"/>
    </location>
</feature>
<comment type="caution">
    <text evidence="4">The sequence shown here is derived from an EMBL/GenBank/DDBJ whole genome shotgun (WGS) entry which is preliminary data.</text>
</comment>
<evidence type="ECO:0000256" key="1">
    <source>
        <dbReference type="ARBA" id="ARBA00022441"/>
    </source>
</evidence>
<evidence type="ECO:0008006" key="6">
    <source>
        <dbReference type="Google" id="ProtNLM"/>
    </source>
</evidence>
<gene>
    <name evidence="4" type="ORF">ADK34_13915</name>
</gene>
<dbReference type="InterPro" id="IPR006652">
    <property type="entry name" value="Kelch_1"/>
</dbReference>
<dbReference type="SUPFAM" id="SSF117281">
    <property type="entry name" value="Kelch motif"/>
    <property type="match status" value="1"/>
</dbReference>
<organism evidence="4 5">
    <name type="scientific">Streptomyces viridochromogenes</name>
    <dbReference type="NCBI Taxonomy" id="1938"/>
    <lineage>
        <taxon>Bacteria</taxon>
        <taxon>Bacillati</taxon>
        <taxon>Actinomycetota</taxon>
        <taxon>Actinomycetes</taxon>
        <taxon>Kitasatosporales</taxon>
        <taxon>Streptomycetaceae</taxon>
        <taxon>Streptomyces</taxon>
    </lineage>
</organism>
<dbReference type="Gene3D" id="2.120.10.80">
    <property type="entry name" value="Kelch-type beta propeller"/>
    <property type="match status" value="2"/>
</dbReference>
<dbReference type="Pfam" id="PF01344">
    <property type="entry name" value="Kelch_1"/>
    <property type="match status" value="5"/>
</dbReference>
<dbReference type="Proteomes" id="UP000037023">
    <property type="component" value="Unassembled WGS sequence"/>
</dbReference>
<proteinExistence type="predicted"/>
<evidence type="ECO:0000256" key="2">
    <source>
        <dbReference type="ARBA" id="ARBA00022737"/>
    </source>
</evidence>
<evidence type="ECO:0000313" key="4">
    <source>
        <dbReference type="EMBL" id="KOG28227.1"/>
    </source>
</evidence>
<keyword evidence="3" id="KW-0732">Signal</keyword>
<dbReference type="AlphaFoldDB" id="A0A0L8KQN8"/>
<name>A0A0L8KQN8_STRVR</name>
<keyword evidence="2" id="KW-0677">Repeat</keyword>
<dbReference type="SUPFAM" id="SSF50965">
    <property type="entry name" value="Galactose oxidase, central domain"/>
    <property type="match status" value="1"/>
</dbReference>
<dbReference type="OrthoDB" id="3676679at2"/>
<feature type="signal peptide" evidence="3">
    <location>
        <begin position="1"/>
        <end position="39"/>
    </location>
</feature>